<organism evidence="1 2">
    <name type="scientific">Pseudomassariella vexata</name>
    <dbReference type="NCBI Taxonomy" id="1141098"/>
    <lineage>
        <taxon>Eukaryota</taxon>
        <taxon>Fungi</taxon>
        <taxon>Dikarya</taxon>
        <taxon>Ascomycota</taxon>
        <taxon>Pezizomycotina</taxon>
        <taxon>Sordariomycetes</taxon>
        <taxon>Xylariomycetidae</taxon>
        <taxon>Amphisphaeriales</taxon>
        <taxon>Pseudomassariaceae</taxon>
        <taxon>Pseudomassariella</taxon>
    </lineage>
</organism>
<evidence type="ECO:0000313" key="2">
    <source>
        <dbReference type="Proteomes" id="UP000193689"/>
    </source>
</evidence>
<dbReference type="OrthoDB" id="5396810at2759"/>
<evidence type="ECO:0000313" key="1">
    <source>
        <dbReference type="EMBL" id="ORY60983.1"/>
    </source>
</evidence>
<dbReference type="Proteomes" id="UP000193689">
    <property type="component" value="Unassembled WGS sequence"/>
</dbReference>
<keyword evidence="2" id="KW-1185">Reference proteome</keyword>
<name>A0A1Y2DNX4_9PEZI</name>
<accession>A0A1Y2DNX4</accession>
<comment type="caution">
    <text evidence="1">The sequence shown here is derived from an EMBL/GenBank/DDBJ whole genome shotgun (WGS) entry which is preliminary data.</text>
</comment>
<evidence type="ECO:0008006" key="3">
    <source>
        <dbReference type="Google" id="ProtNLM"/>
    </source>
</evidence>
<dbReference type="GeneID" id="63780977"/>
<reference evidence="1 2" key="1">
    <citation type="submission" date="2016-07" db="EMBL/GenBank/DDBJ databases">
        <title>Pervasive Adenine N6-methylation of Active Genes in Fungi.</title>
        <authorList>
            <consortium name="DOE Joint Genome Institute"/>
            <person name="Mondo S.J."/>
            <person name="Dannebaum R.O."/>
            <person name="Kuo R.C."/>
            <person name="Labutti K."/>
            <person name="Haridas S."/>
            <person name="Kuo A."/>
            <person name="Salamov A."/>
            <person name="Ahrendt S.R."/>
            <person name="Lipzen A."/>
            <person name="Sullivan W."/>
            <person name="Andreopoulos W.B."/>
            <person name="Clum A."/>
            <person name="Lindquist E."/>
            <person name="Daum C."/>
            <person name="Ramamoorthy G.K."/>
            <person name="Gryganskyi A."/>
            <person name="Culley D."/>
            <person name="Magnuson J.K."/>
            <person name="James T.Y."/>
            <person name="O'Malley M.A."/>
            <person name="Stajich J.E."/>
            <person name="Spatafora J.W."/>
            <person name="Visel A."/>
            <person name="Grigoriev I.V."/>
        </authorList>
    </citation>
    <scope>NUCLEOTIDE SEQUENCE [LARGE SCALE GENOMIC DNA]</scope>
    <source>
        <strain evidence="1 2">CBS 129021</strain>
    </source>
</reference>
<dbReference type="RefSeq" id="XP_040713210.1">
    <property type="nucleotide sequence ID" value="XM_040864765.1"/>
</dbReference>
<sequence length="326" mass="36079">MSSAQLYSTLERTQFALGKPLPAACFIAGPQTYRKRPRLHTIRPNFQTPGNETNYLTSKLAATTIELEGYIYRYVVFQDLSNAPIVRKWNSQDNTTIRDKVNAQLFTSWNYFDGSIAVWNGSQLAVAYNWRKEHDVTGNFVMAYQGIDGDIYVAVVVGGIDWTTPAQVIDRRSVVSNTSLALVSQLNPTRTWISDLAQQNTGSIPLANYTNGTCVQNRTVNHEIPFLSPITQFAIASWDNWTSYLYLALFSNGTIMGHFDRAGAQRSQTGILSSMGLSSGPSTTFSAIATTPDAVFYGISADQILEYSSDIAEPSILKYVGVVYPE</sequence>
<dbReference type="EMBL" id="MCFJ01000011">
    <property type="protein sequence ID" value="ORY60983.1"/>
    <property type="molecule type" value="Genomic_DNA"/>
</dbReference>
<dbReference type="STRING" id="1141098.A0A1Y2DNX4"/>
<dbReference type="InParanoid" id="A0A1Y2DNX4"/>
<protein>
    <recommendedName>
        <fullName evidence="3">Fucose-specific lectin</fullName>
    </recommendedName>
</protein>
<gene>
    <name evidence="1" type="ORF">BCR38DRAFT_497138</name>
</gene>
<proteinExistence type="predicted"/>
<dbReference type="AlphaFoldDB" id="A0A1Y2DNX4"/>